<accession>A0A426ZLF3</accession>
<proteinExistence type="predicted"/>
<sequence length="80" mass="8885">MARAAVGDNDRWRGYKQGKKVSKARWVAAVRGDWCWQLARLGAVNQWLCMVDQRGGRQIAAAAGGGEEEGGYRDMARCEQ</sequence>
<evidence type="ECO:0000313" key="2">
    <source>
        <dbReference type="Proteomes" id="UP000287651"/>
    </source>
</evidence>
<dbReference type="AlphaFoldDB" id="A0A426ZLF3"/>
<protein>
    <submittedName>
        <fullName evidence="1">Uncharacterized protein</fullName>
    </submittedName>
</protein>
<dbReference type="EMBL" id="AMZH03006037">
    <property type="protein sequence ID" value="RRT64832.1"/>
    <property type="molecule type" value="Genomic_DNA"/>
</dbReference>
<organism evidence="1 2">
    <name type="scientific">Ensete ventricosum</name>
    <name type="common">Abyssinian banana</name>
    <name type="synonym">Musa ensete</name>
    <dbReference type="NCBI Taxonomy" id="4639"/>
    <lineage>
        <taxon>Eukaryota</taxon>
        <taxon>Viridiplantae</taxon>
        <taxon>Streptophyta</taxon>
        <taxon>Embryophyta</taxon>
        <taxon>Tracheophyta</taxon>
        <taxon>Spermatophyta</taxon>
        <taxon>Magnoliopsida</taxon>
        <taxon>Liliopsida</taxon>
        <taxon>Zingiberales</taxon>
        <taxon>Musaceae</taxon>
        <taxon>Ensete</taxon>
    </lineage>
</organism>
<gene>
    <name evidence="1" type="ORF">B296_00003131</name>
</gene>
<evidence type="ECO:0000313" key="1">
    <source>
        <dbReference type="EMBL" id="RRT64832.1"/>
    </source>
</evidence>
<reference evidence="1 2" key="1">
    <citation type="journal article" date="2014" name="Agronomy (Basel)">
        <title>A Draft Genome Sequence for Ensete ventricosum, the Drought-Tolerant Tree Against Hunger.</title>
        <authorList>
            <person name="Harrison J."/>
            <person name="Moore K.A."/>
            <person name="Paszkiewicz K."/>
            <person name="Jones T."/>
            <person name="Grant M."/>
            <person name="Ambacheew D."/>
            <person name="Muzemil S."/>
            <person name="Studholme D.J."/>
        </authorList>
    </citation>
    <scope>NUCLEOTIDE SEQUENCE [LARGE SCALE GENOMIC DNA]</scope>
</reference>
<name>A0A426ZLF3_ENSVE</name>
<comment type="caution">
    <text evidence="1">The sequence shown here is derived from an EMBL/GenBank/DDBJ whole genome shotgun (WGS) entry which is preliminary data.</text>
</comment>
<dbReference type="Proteomes" id="UP000287651">
    <property type="component" value="Unassembled WGS sequence"/>
</dbReference>